<name>A0AAU9W1X6_9CNID</name>
<protein>
    <recommendedName>
        <fullName evidence="5">Kazal-like domain-containing protein</fullName>
    </recommendedName>
</protein>
<keyword evidence="7" id="KW-1185">Reference proteome</keyword>
<dbReference type="PROSITE" id="PS51465">
    <property type="entry name" value="KAZAL_2"/>
    <property type="match status" value="1"/>
</dbReference>
<dbReference type="GO" id="GO:0005576">
    <property type="term" value="C:extracellular region"/>
    <property type="evidence" value="ECO:0007669"/>
    <property type="project" value="TreeGrafter"/>
</dbReference>
<evidence type="ECO:0000259" key="5">
    <source>
        <dbReference type="PROSITE" id="PS51465"/>
    </source>
</evidence>
<accession>A0AAU9W1X6</accession>
<feature type="domain" description="Kazal-like" evidence="5">
    <location>
        <begin position="170"/>
        <end position="231"/>
    </location>
</feature>
<comment type="caution">
    <text evidence="6">The sequence shown here is derived from an EMBL/GenBank/DDBJ whole genome shotgun (WGS) entry which is preliminary data.</text>
</comment>
<feature type="signal peptide" evidence="4">
    <location>
        <begin position="1"/>
        <end position="22"/>
    </location>
</feature>
<keyword evidence="2" id="KW-0722">Serine protease inhibitor</keyword>
<dbReference type="InterPro" id="IPR042307">
    <property type="entry name" value="Reeler_sf"/>
</dbReference>
<evidence type="ECO:0000313" key="7">
    <source>
        <dbReference type="Proteomes" id="UP001159428"/>
    </source>
</evidence>
<dbReference type="EMBL" id="CALNXJ010000008">
    <property type="protein sequence ID" value="CAH3045453.1"/>
    <property type="molecule type" value="Genomic_DNA"/>
</dbReference>
<dbReference type="Pfam" id="PF02014">
    <property type="entry name" value="Reeler"/>
    <property type="match status" value="1"/>
</dbReference>
<sequence>MKLQVHLSILLVTVISCFWVDGANVPSCASMRSWFPGNSPSTLADNLPYQLSVSSYTGGVCYSGGLHTIYLNGSAGGDNKTRSFVGFIVYAENSVKEYPNGQFVKNNLSSGVEENSCGNLSIIQNSTTSGNWTSIKLVWEAPKDGYLAGNITFRASVLEKTDPVTYYEGFTAHLKCNCEFVCTDIYAPVCGTDGKTYGNKCEMERHACKQIGQDVSSKKRLQVDYNGECGGVETVRFTWFSLVFSPLAFLLFWSME</sequence>
<evidence type="ECO:0000313" key="6">
    <source>
        <dbReference type="EMBL" id="CAH3045453.1"/>
    </source>
</evidence>
<keyword evidence="4" id="KW-0732">Signal</keyword>
<dbReference type="SMART" id="SM00280">
    <property type="entry name" value="KAZAL"/>
    <property type="match status" value="1"/>
</dbReference>
<dbReference type="Pfam" id="PF07648">
    <property type="entry name" value="Kazal_2"/>
    <property type="match status" value="1"/>
</dbReference>
<dbReference type="PANTHER" id="PTHR10913">
    <property type="entry name" value="FOLLISTATIN-RELATED"/>
    <property type="match status" value="1"/>
</dbReference>
<dbReference type="SUPFAM" id="SSF100895">
    <property type="entry name" value="Kazal-type serine protease inhibitors"/>
    <property type="match status" value="1"/>
</dbReference>
<dbReference type="GO" id="GO:0030154">
    <property type="term" value="P:cell differentiation"/>
    <property type="evidence" value="ECO:0007669"/>
    <property type="project" value="TreeGrafter"/>
</dbReference>
<organism evidence="6 7">
    <name type="scientific">Pocillopora meandrina</name>
    <dbReference type="NCBI Taxonomy" id="46732"/>
    <lineage>
        <taxon>Eukaryota</taxon>
        <taxon>Metazoa</taxon>
        <taxon>Cnidaria</taxon>
        <taxon>Anthozoa</taxon>
        <taxon>Hexacorallia</taxon>
        <taxon>Scleractinia</taxon>
        <taxon>Astrocoeniina</taxon>
        <taxon>Pocilloporidae</taxon>
        <taxon>Pocillopora</taxon>
    </lineage>
</organism>
<feature type="chain" id="PRO_5043527124" description="Kazal-like domain-containing protein" evidence="4">
    <location>
        <begin position="23"/>
        <end position="256"/>
    </location>
</feature>
<dbReference type="PROSITE" id="PS51257">
    <property type="entry name" value="PROKAR_LIPOPROTEIN"/>
    <property type="match status" value="1"/>
</dbReference>
<dbReference type="InterPro" id="IPR050653">
    <property type="entry name" value="Prot_Inhib_GrowthFact_Antg"/>
</dbReference>
<dbReference type="AlphaFoldDB" id="A0AAU9W1X6"/>
<dbReference type="Gene3D" id="2.60.40.4060">
    <property type="entry name" value="Reeler domain"/>
    <property type="match status" value="1"/>
</dbReference>
<dbReference type="InterPro" id="IPR002350">
    <property type="entry name" value="Kazal_dom"/>
</dbReference>
<dbReference type="Proteomes" id="UP001159428">
    <property type="component" value="Unassembled WGS sequence"/>
</dbReference>
<evidence type="ECO:0000256" key="3">
    <source>
        <dbReference type="ARBA" id="ARBA00023157"/>
    </source>
</evidence>
<keyword evidence="1" id="KW-0646">Protease inhibitor</keyword>
<evidence type="ECO:0000256" key="2">
    <source>
        <dbReference type="ARBA" id="ARBA00022900"/>
    </source>
</evidence>
<dbReference type="CDD" id="cd00104">
    <property type="entry name" value="KAZAL_FS"/>
    <property type="match status" value="1"/>
</dbReference>
<dbReference type="InterPro" id="IPR002861">
    <property type="entry name" value="Reeler_dom"/>
</dbReference>
<dbReference type="PANTHER" id="PTHR10913:SF45">
    <property type="entry name" value="FOLLISTATIN, ISOFORM A-RELATED"/>
    <property type="match status" value="1"/>
</dbReference>
<proteinExistence type="predicted"/>
<evidence type="ECO:0000256" key="4">
    <source>
        <dbReference type="SAM" id="SignalP"/>
    </source>
</evidence>
<dbReference type="Gene3D" id="3.30.60.30">
    <property type="match status" value="1"/>
</dbReference>
<evidence type="ECO:0000256" key="1">
    <source>
        <dbReference type="ARBA" id="ARBA00022690"/>
    </source>
</evidence>
<reference evidence="6 7" key="1">
    <citation type="submission" date="2022-05" db="EMBL/GenBank/DDBJ databases">
        <authorList>
            <consortium name="Genoscope - CEA"/>
            <person name="William W."/>
        </authorList>
    </citation>
    <scope>NUCLEOTIDE SEQUENCE [LARGE SCALE GENOMIC DNA]</scope>
</reference>
<keyword evidence="3" id="KW-1015">Disulfide bond</keyword>
<dbReference type="InterPro" id="IPR036058">
    <property type="entry name" value="Kazal_dom_sf"/>
</dbReference>
<gene>
    <name evidence="6" type="ORF">PMEA_00033561</name>
</gene>